<feature type="domain" description="XdhC- CoxI" evidence="1">
    <location>
        <begin position="41"/>
        <end position="108"/>
    </location>
</feature>
<dbReference type="InterPro" id="IPR027051">
    <property type="entry name" value="XdhC_Rossmann_dom"/>
</dbReference>
<reference evidence="4" key="1">
    <citation type="submission" date="2018-07" db="EMBL/GenBank/DDBJ databases">
        <authorList>
            <person name="Liu B.-T."/>
            <person name="Du Z."/>
        </authorList>
    </citation>
    <scope>NUCLEOTIDE SEQUENCE [LARGE SCALE GENOMIC DNA]</scope>
    <source>
        <strain evidence="4">XYN52</strain>
    </source>
</reference>
<dbReference type="InterPro" id="IPR003777">
    <property type="entry name" value="XdhC_CoxI"/>
</dbReference>
<dbReference type="OrthoDB" id="9815497at2"/>
<dbReference type="Pfam" id="PF02625">
    <property type="entry name" value="XdhC_CoxI"/>
    <property type="match status" value="1"/>
</dbReference>
<dbReference type="Proteomes" id="UP000253759">
    <property type="component" value="Unassembled WGS sequence"/>
</dbReference>
<dbReference type="EMBL" id="QQNH01000009">
    <property type="protein sequence ID" value="RDE09053.1"/>
    <property type="molecule type" value="Genomic_DNA"/>
</dbReference>
<name>A0A369W404_9HYPH</name>
<feature type="domain" description="XdhC Rossmann" evidence="2">
    <location>
        <begin position="190"/>
        <end position="332"/>
    </location>
</feature>
<evidence type="ECO:0000259" key="2">
    <source>
        <dbReference type="Pfam" id="PF13478"/>
    </source>
</evidence>
<sequence length="345" mass="37196">MHGVVSPKRVPMAAQHPQLDMEAPDSQPDDALTVFRLLETAWQEGLACALITVVDIIGGSARGKGAHMAVLADGRYCGYVSGGCVEATIAAEAVVALENGADRVLRIGQDSPLVDVRLPCGGGMDLHIHVNPDPQIVRASIEAMEFRESFRISIRTDTATLAFDQTLTATDETGWSHGVFERVYRPRTRLVLVGRGLEVETTARIGIASGLEVIAYCADGDSADAVHRSGATAHWMATPAVRPDFAIDLYTAVIFLFHDHDWEIGLIEHVLRNHHPFFIGALGSRRTHQMRADALRSNGVPESLIELIHGPVGLFGPTRNAASLALSILGQVTQVREQAQTLAPV</sequence>
<proteinExistence type="predicted"/>
<dbReference type="PANTHER" id="PTHR30388:SF4">
    <property type="entry name" value="MOLYBDENUM COFACTOR INSERTION CHAPERONE PAOD"/>
    <property type="match status" value="1"/>
</dbReference>
<dbReference type="Gene3D" id="3.40.50.720">
    <property type="entry name" value="NAD(P)-binding Rossmann-like Domain"/>
    <property type="match status" value="1"/>
</dbReference>
<keyword evidence="4" id="KW-1185">Reference proteome</keyword>
<comment type="caution">
    <text evidence="3">The sequence shown here is derived from an EMBL/GenBank/DDBJ whole genome shotgun (WGS) entry which is preliminary data.</text>
</comment>
<dbReference type="Pfam" id="PF13478">
    <property type="entry name" value="XdhC_C"/>
    <property type="match status" value="1"/>
</dbReference>
<dbReference type="RefSeq" id="WP_114645819.1">
    <property type="nucleotide sequence ID" value="NZ_QQNH01000009.1"/>
</dbReference>
<evidence type="ECO:0000313" key="4">
    <source>
        <dbReference type="Proteomes" id="UP000253759"/>
    </source>
</evidence>
<dbReference type="AlphaFoldDB" id="A0A369W404"/>
<dbReference type="InterPro" id="IPR052698">
    <property type="entry name" value="MoCofactor_Util/Proc"/>
</dbReference>
<evidence type="ECO:0000259" key="1">
    <source>
        <dbReference type="Pfam" id="PF02625"/>
    </source>
</evidence>
<organism evidence="3 4">
    <name type="scientific">Pelagibacterium lacus</name>
    <dbReference type="NCBI Taxonomy" id="2282655"/>
    <lineage>
        <taxon>Bacteria</taxon>
        <taxon>Pseudomonadati</taxon>
        <taxon>Pseudomonadota</taxon>
        <taxon>Alphaproteobacteria</taxon>
        <taxon>Hyphomicrobiales</taxon>
        <taxon>Devosiaceae</taxon>
        <taxon>Pelagibacterium</taxon>
    </lineage>
</organism>
<protein>
    <submittedName>
        <fullName evidence="3">XdhC family protein</fullName>
    </submittedName>
</protein>
<dbReference type="PANTHER" id="PTHR30388">
    <property type="entry name" value="ALDEHYDE OXIDOREDUCTASE MOLYBDENUM COFACTOR ASSEMBLY PROTEIN"/>
    <property type="match status" value="1"/>
</dbReference>
<evidence type="ECO:0000313" key="3">
    <source>
        <dbReference type="EMBL" id="RDE09053.1"/>
    </source>
</evidence>
<gene>
    <name evidence="3" type="ORF">DVH29_08850</name>
</gene>
<accession>A0A369W404</accession>